<protein>
    <recommendedName>
        <fullName evidence="1">FAD/NAD(P)-binding domain-containing protein</fullName>
    </recommendedName>
</protein>
<dbReference type="SUPFAM" id="SSF51905">
    <property type="entry name" value="FAD/NAD(P)-binding domain"/>
    <property type="match status" value="1"/>
</dbReference>
<dbReference type="GO" id="GO:0050660">
    <property type="term" value="F:flavin adenine dinucleotide binding"/>
    <property type="evidence" value="ECO:0007669"/>
    <property type="project" value="TreeGrafter"/>
</dbReference>
<organism evidence="2 3">
    <name type="scientific">Parascedosporium putredinis</name>
    <dbReference type="NCBI Taxonomy" id="1442378"/>
    <lineage>
        <taxon>Eukaryota</taxon>
        <taxon>Fungi</taxon>
        <taxon>Dikarya</taxon>
        <taxon>Ascomycota</taxon>
        <taxon>Pezizomycotina</taxon>
        <taxon>Sordariomycetes</taxon>
        <taxon>Hypocreomycetidae</taxon>
        <taxon>Microascales</taxon>
        <taxon>Microascaceae</taxon>
        <taxon>Parascedosporium</taxon>
    </lineage>
</organism>
<dbReference type="InterPro" id="IPR036188">
    <property type="entry name" value="FAD/NAD-bd_sf"/>
</dbReference>
<evidence type="ECO:0000313" key="2">
    <source>
        <dbReference type="EMBL" id="CAI4211637.1"/>
    </source>
</evidence>
<dbReference type="GO" id="GO:0004174">
    <property type="term" value="F:electron-transferring-flavoprotein dehydrogenase activity"/>
    <property type="evidence" value="ECO:0007669"/>
    <property type="project" value="TreeGrafter"/>
</dbReference>
<comment type="caution">
    <text evidence="2">The sequence shown here is derived from an EMBL/GenBank/DDBJ whole genome shotgun (WGS) entry which is preliminary data.</text>
</comment>
<accession>A0A9P1GWK8</accession>
<gene>
    <name evidence="2" type="ORF">PPNO1_LOCUS1413</name>
</gene>
<dbReference type="Gene3D" id="3.50.50.100">
    <property type="match status" value="1"/>
</dbReference>
<keyword evidence="3" id="KW-1185">Reference proteome</keyword>
<dbReference type="AlphaFoldDB" id="A0A9P1GWK8"/>
<dbReference type="Proteomes" id="UP000838763">
    <property type="component" value="Unassembled WGS sequence"/>
</dbReference>
<dbReference type="PANTHER" id="PTHR43735:SF24">
    <property type="entry name" value="NUCLEOTIDE-DISULPHIDE OXIDOREDUCTASE AMID-LIKE, PUTATIVE (AFU_ORTHOLOGUE AFUA_1G17180)-RELATED"/>
    <property type="match status" value="1"/>
</dbReference>
<dbReference type="InterPro" id="IPR023753">
    <property type="entry name" value="FAD/NAD-binding_dom"/>
</dbReference>
<reference evidence="2" key="1">
    <citation type="submission" date="2022-11" db="EMBL/GenBank/DDBJ databases">
        <authorList>
            <person name="Scott C."/>
            <person name="Bruce N."/>
        </authorList>
    </citation>
    <scope>NUCLEOTIDE SEQUENCE</scope>
</reference>
<dbReference type="PRINTS" id="PR00368">
    <property type="entry name" value="FADPNR"/>
</dbReference>
<dbReference type="PRINTS" id="PR00411">
    <property type="entry name" value="PNDRDTASEI"/>
</dbReference>
<evidence type="ECO:0000313" key="3">
    <source>
        <dbReference type="Proteomes" id="UP000838763"/>
    </source>
</evidence>
<dbReference type="EMBL" id="CALLCH030000002">
    <property type="protein sequence ID" value="CAI4211637.1"/>
    <property type="molecule type" value="Genomic_DNA"/>
</dbReference>
<evidence type="ECO:0000259" key="1">
    <source>
        <dbReference type="Pfam" id="PF07992"/>
    </source>
</evidence>
<name>A0A9P1GWK8_9PEZI</name>
<dbReference type="Pfam" id="PF07992">
    <property type="entry name" value="Pyr_redox_2"/>
    <property type="match status" value="1"/>
</dbReference>
<dbReference type="PANTHER" id="PTHR43735">
    <property type="entry name" value="APOPTOSIS-INDUCING FACTOR 1"/>
    <property type="match status" value="1"/>
</dbReference>
<dbReference type="GO" id="GO:0005737">
    <property type="term" value="C:cytoplasm"/>
    <property type="evidence" value="ECO:0007669"/>
    <property type="project" value="TreeGrafter"/>
</dbReference>
<sequence>MATAPLTLPSPAAVTKILVVGGSYAGLSATVNLLDLGNHLRPRMVYPSYKHTIDAPRTPVEITLVDERDGFFHLIGTPLAFASNDYARQSWIRYADIPALQVPNVRFVQGSVTSLDCAAKKASILNQTTKETSLEDYDFLIAASGLRRPYPVVPQSLSRKQFLMEAEEHIHGVSNAPLGVVVVGGGAVGIEMAAELKVVQPDVKVTLVHSRDQLLSSEALSDECKDKALELLKEANVEVLLGKRVKDTKTEVKDGVKKVEIELSDGSSIVANEIMWAISNPTPSSQYLPASAIDEEGYVHITPSLHLTEDTGVPNHKSHWVAGDVCRWSGMKRAGRAMHMGYYAAVNIHQTILSRIIPDHEPFQHELDPIPAMIGLAVGTSAVASGPDGTTFGPDVMQAYFRDDLGLAICWEYMKLSEDKWKDRLAAGL</sequence>
<proteinExistence type="predicted"/>
<feature type="domain" description="FAD/NAD(P)-binding" evidence="1">
    <location>
        <begin position="16"/>
        <end position="341"/>
    </location>
</feature>
<dbReference type="OrthoDB" id="202203at2759"/>